<protein>
    <recommendedName>
        <fullName evidence="5">Reverse transcriptase/retrotransposon-derived protein RNase H-like domain-containing protein</fullName>
    </recommendedName>
</protein>
<dbReference type="OMA" id="HISMHAL"/>
<gene>
    <name evidence="3" type="ORF">T459_12346</name>
</gene>
<feature type="domain" description="KIB1-4 beta-propeller" evidence="1">
    <location>
        <begin position="2"/>
        <end position="117"/>
    </location>
</feature>
<keyword evidence="4" id="KW-1185">Reference proteome</keyword>
<dbReference type="Pfam" id="PF17919">
    <property type="entry name" value="RT_RNaseH_2"/>
    <property type="match status" value="1"/>
</dbReference>
<proteinExistence type="predicted"/>
<evidence type="ECO:0008006" key="5">
    <source>
        <dbReference type="Google" id="ProtNLM"/>
    </source>
</evidence>
<dbReference type="Gene3D" id="3.30.70.270">
    <property type="match status" value="1"/>
</dbReference>
<dbReference type="FunFam" id="3.30.70.270:FF:000020">
    <property type="entry name" value="Transposon Tf2-6 polyprotein-like Protein"/>
    <property type="match status" value="1"/>
</dbReference>
<dbReference type="AlphaFoldDB" id="A0A2G2ZPJ8"/>
<dbReference type="Proteomes" id="UP000222542">
    <property type="component" value="Unassembled WGS sequence"/>
</dbReference>
<reference evidence="3 4" key="1">
    <citation type="journal article" date="2014" name="Nat. Genet.">
        <title>Genome sequence of the hot pepper provides insights into the evolution of pungency in Capsicum species.</title>
        <authorList>
            <person name="Kim S."/>
            <person name="Park M."/>
            <person name="Yeom S.I."/>
            <person name="Kim Y.M."/>
            <person name="Lee J.M."/>
            <person name="Lee H.A."/>
            <person name="Seo E."/>
            <person name="Choi J."/>
            <person name="Cheong K."/>
            <person name="Kim K.T."/>
            <person name="Jung K."/>
            <person name="Lee G.W."/>
            <person name="Oh S.K."/>
            <person name="Bae C."/>
            <person name="Kim S.B."/>
            <person name="Lee H.Y."/>
            <person name="Kim S.Y."/>
            <person name="Kim M.S."/>
            <person name="Kang B.C."/>
            <person name="Jo Y.D."/>
            <person name="Yang H.B."/>
            <person name="Jeong H.J."/>
            <person name="Kang W.H."/>
            <person name="Kwon J.K."/>
            <person name="Shin C."/>
            <person name="Lim J.Y."/>
            <person name="Park J.H."/>
            <person name="Huh J.H."/>
            <person name="Kim J.S."/>
            <person name="Kim B.D."/>
            <person name="Cohen O."/>
            <person name="Paran I."/>
            <person name="Suh M.C."/>
            <person name="Lee S.B."/>
            <person name="Kim Y.K."/>
            <person name="Shin Y."/>
            <person name="Noh S.J."/>
            <person name="Park J."/>
            <person name="Seo Y.S."/>
            <person name="Kwon S.Y."/>
            <person name="Kim H.A."/>
            <person name="Park J.M."/>
            <person name="Kim H.J."/>
            <person name="Choi S.B."/>
            <person name="Bosland P.W."/>
            <person name="Reeves G."/>
            <person name="Jo S.H."/>
            <person name="Lee B.W."/>
            <person name="Cho H.T."/>
            <person name="Choi H.S."/>
            <person name="Lee M.S."/>
            <person name="Yu Y."/>
            <person name="Do Choi Y."/>
            <person name="Park B.S."/>
            <person name="van Deynze A."/>
            <person name="Ashrafi H."/>
            <person name="Hill T."/>
            <person name="Kim W.T."/>
            <person name="Pai H.S."/>
            <person name="Ahn H.K."/>
            <person name="Yeam I."/>
            <person name="Giovannoni J.J."/>
            <person name="Rose J.K."/>
            <person name="Sorensen I."/>
            <person name="Lee S.J."/>
            <person name="Kim R.W."/>
            <person name="Choi I.Y."/>
            <person name="Choi B.S."/>
            <person name="Lim J.S."/>
            <person name="Lee Y.H."/>
            <person name="Choi D."/>
        </authorList>
    </citation>
    <scope>NUCLEOTIDE SEQUENCE [LARGE SCALE GENOMIC DNA]</scope>
    <source>
        <strain evidence="4">cv. CM334</strain>
    </source>
</reference>
<dbReference type="InterPro" id="IPR043128">
    <property type="entry name" value="Rev_trsase/Diguanyl_cyclase"/>
</dbReference>
<dbReference type="Pfam" id="PF03478">
    <property type="entry name" value="Beta-prop_KIB1-4"/>
    <property type="match status" value="1"/>
</dbReference>
<organism evidence="3 4">
    <name type="scientific">Capsicum annuum</name>
    <name type="common">Capsicum pepper</name>
    <dbReference type="NCBI Taxonomy" id="4072"/>
    <lineage>
        <taxon>Eukaryota</taxon>
        <taxon>Viridiplantae</taxon>
        <taxon>Streptophyta</taxon>
        <taxon>Embryophyta</taxon>
        <taxon>Tracheophyta</taxon>
        <taxon>Spermatophyta</taxon>
        <taxon>Magnoliopsida</taxon>
        <taxon>eudicotyledons</taxon>
        <taxon>Gunneridae</taxon>
        <taxon>Pentapetalae</taxon>
        <taxon>asterids</taxon>
        <taxon>lamiids</taxon>
        <taxon>Solanales</taxon>
        <taxon>Solanaceae</taxon>
        <taxon>Solanoideae</taxon>
        <taxon>Capsiceae</taxon>
        <taxon>Capsicum</taxon>
    </lineage>
</organism>
<dbReference type="PANTHER" id="PTHR33064:SF40">
    <property type="entry name" value="REVERSE TRANSCRIPTASE_RETROTRANSPOSON-DERIVED PROTEIN RNASE H-LIKE DOMAIN-CONTAINING PROTEIN"/>
    <property type="match status" value="1"/>
</dbReference>
<dbReference type="Gramene" id="PHT83903">
    <property type="protein sequence ID" value="PHT83903"/>
    <property type="gene ID" value="T459_12346"/>
</dbReference>
<comment type="caution">
    <text evidence="3">The sequence shown here is derived from an EMBL/GenBank/DDBJ whole genome shotgun (WGS) entry which is preliminary data.</text>
</comment>
<dbReference type="STRING" id="4072.A0A2G2ZPJ8"/>
<dbReference type="InterPro" id="IPR005174">
    <property type="entry name" value="KIB1-4_b-propeller"/>
</dbReference>
<dbReference type="InterPro" id="IPR041577">
    <property type="entry name" value="RT_RNaseH_2"/>
</dbReference>
<reference evidence="3 4" key="2">
    <citation type="journal article" date="2017" name="Genome Biol.">
        <title>New reference genome sequences of hot pepper reveal the massive evolution of plant disease-resistance genes by retroduplication.</title>
        <authorList>
            <person name="Kim S."/>
            <person name="Park J."/>
            <person name="Yeom S.I."/>
            <person name="Kim Y.M."/>
            <person name="Seo E."/>
            <person name="Kim K.T."/>
            <person name="Kim M.S."/>
            <person name="Lee J.M."/>
            <person name="Cheong K."/>
            <person name="Shin H.S."/>
            <person name="Kim S.B."/>
            <person name="Han K."/>
            <person name="Lee J."/>
            <person name="Park M."/>
            <person name="Lee H.A."/>
            <person name="Lee H.Y."/>
            <person name="Lee Y."/>
            <person name="Oh S."/>
            <person name="Lee J.H."/>
            <person name="Choi E."/>
            <person name="Choi E."/>
            <person name="Lee S.E."/>
            <person name="Jeon J."/>
            <person name="Kim H."/>
            <person name="Choi G."/>
            <person name="Song H."/>
            <person name="Lee J."/>
            <person name="Lee S.C."/>
            <person name="Kwon J.K."/>
            <person name="Lee H.Y."/>
            <person name="Koo N."/>
            <person name="Hong Y."/>
            <person name="Kim R.W."/>
            <person name="Kang W.H."/>
            <person name="Huh J.H."/>
            <person name="Kang B.C."/>
            <person name="Yang T.J."/>
            <person name="Lee Y.H."/>
            <person name="Bennetzen J.L."/>
            <person name="Choi D."/>
        </authorList>
    </citation>
    <scope>NUCLEOTIDE SEQUENCE [LARGE SCALE GENOMIC DNA]</scope>
    <source>
        <strain evidence="4">cv. CM334</strain>
    </source>
</reference>
<evidence type="ECO:0000313" key="3">
    <source>
        <dbReference type="EMBL" id="PHT83903.1"/>
    </source>
</evidence>
<dbReference type="InterPro" id="IPR043502">
    <property type="entry name" value="DNA/RNA_pol_sf"/>
</dbReference>
<accession>A0A2G2ZPJ8</accession>
<feature type="domain" description="Reverse transcriptase/retrotransposon-derived protein RNase H-like" evidence="2">
    <location>
        <begin position="624"/>
        <end position="704"/>
    </location>
</feature>
<evidence type="ECO:0000259" key="1">
    <source>
        <dbReference type="Pfam" id="PF03478"/>
    </source>
</evidence>
<sequence>MGQLLLITRDGTTIDDDDKGLDATVSDDGEGQAADQYRAKTFHMYKINDPNSTTSYRYTELKDLGNRVLFIGHSATLAMEEDQVLERKGNRIYFTDDCADTYYNLKQGGGKYMGVYNLLDGTIVPHYTEQHIGGGLLPNPTQDIRNRQQPAPILTPKWELPQFEGHEPKVWIRKCERYFTQYIIIDENRVETIALYLNGSTEVWYHSLVLSQGVVNWVDFKEGLISRFGEILVDDVVKEFNKLSQTCTVNEFLGRFEDLKAQMLIRNPALNEAHFLPSFIGALKEEIKFVVKICGDTYGPGHICKKKKLICIVGEVEVEPVLEEVEPVVDATEITEKPPELLIEDVLEKEIQHVVRLNALAGHNRGENTILVGGTVKKRQLSLLFDSGSTHSFIDEHTVQATGHQPSHCPLVFCGRSAHNSSWMSDIVLGNNWMIKHNLTKFDHKRRRVTISGKSNKLVLPGLPEEGSLRMTSSSSVSKMLKKGQALIAHLFMMTTVSHEDRVPINAGIQEVLDEYDEVFAELKSLSPARALDHFYSSKTWSYANRFEVLQVEYLGHIINKDGVVTDPQKIQAMVDWPRPTTLKALKGFLGLTGYYRKYRKYVKDYGSICRPLTDLLKKDSFKWNQEAEIAFKELKEAITTTLVLALPDYTQKFEVETDASYGGIGAVLLQKGKPIAYFSKVLALKHRGKSIYEKEYMALLSVIDR</sequence>
<dbReference type="InterPro" id="IPR051320">
    <property type="entry name" value="Viral_Replic_Matur_Polypro"/>
</dbReference>
<name>A0A2G2ZPJ8_CAPAN</name>
<dbReference type="EMBL" id="AYRZ02000004">
    <property type="protein sequence ID" value="PHT83903.1"/>
    <property type="molecule type" value="Genomic_DNA"/>
</dbReference>
<dbReference type="SUPFAM" id="SSF56672">
    <property type="entry name" value="DNA/RNA polymerases"/>
    <property type="match status" value="1"/>
</dbReference>
<evidence type="ECO:0000313" key="4">
    <source>
        <dbReference type="Proteomes" id="UP000222542"/>
    </source>
</evidence>
<dbReference type="PANTHER" id="PTHR33064">
    <property type="entry name" value="POL PROTEIN"/>
    <property type="match status" value="1"/>
</dbReference>
<evidence type="ECO:0000259" key="2">
    <source>
        <dbReference type="Pfam" id="PF17919"/>
    </source>
</evidence>